<dbReference type="Pfam" id="PF12697">
    <property type="entry name" value="Abhydrolase_6"/>
    <property type="match status" value="1"/>
</dbReference>
<evidence type="ECO:0000313" key="2">
    <source>
        <dbReference type="EMBL" id="MFC0863865.1"/>
    </source>
</evidence>
<comment type="caution">
    <text evidence="2">The sequence shown here is derived from an EMBL/GenBank/DDBJ whole genome shotgun (WGS) entry which is preliminary data.</text>
</comment>
<dbReference type="PANTHER" id="PTHR43433:SF5">
    <property type="entry name" value="AB HYDROLASE-1 DOMAIN-CONTAINING PROTEIN"/>
    <property type="match status" value="1"/>
</dbReference>
<protein>
    <submittedName>
        <fullName evidence="2">Alpha/beta fold hydrolase</fullName>
    </submittedName>
</protein>
<accession>A0ABV6U5Z1</accession>
<dbReference type="InterPro" id="IPR050471">
    <property type="entry name" value="AB_hydrolase"/>
</dbReference>
<proteinExistence type="predicted"/>
<dbReference type="InterPro" id="IPR000073">
    <property type="entry name" value="AB_hydrolase_1"/>
</dbReference>
<dbReference type="InterPro" id="IPR029058">
    <property type="entry name" value="AB_hydrolase_fold"/>
</dbReference>
<keyword evidence="3" id="KW-1185">Reference proteome</keyword>
<evidence type="ECO:0000313" key="3">
    <source>
        <dbReference type="Proteomes" id="UP001589870"/>
    </source>
</evidence>
<evidence type="ECO:0000259" key="1">
    <source>
        <dbReference type="Pfam" id="PF12697"/>
    </source>
</evidence>
<organism evidence="2 3">
    <name type="scientific">Sphaerimonospora cavernae</name>
    <dbReference type="NCBI Taxonomy" id="1740611"/>
    <lineage>
        <taxon>Bacteria</taxon>
        <taxon>Bacillati</taxon>
        <taxon>Actinomycetota</taxon>
        <taxon>Actinomycetes</taxon>
        <taxon>Streptosporangiales</taxon>
        <taxon>Streptosporangiaceae</taxon>
        <taxon>Sphaerimonospora</taxon>
    </lineage>
</organism>
<dbReference type="Proteomes" id="UP001589870">
    <property type="component" value="Unassembled WGS sequence"/>
</dbReference>
<feature type="domain" description="AB hydrolase-1" evidence="1">
    <location>
        <begin position="23"/>
        <end position="250"/>
    </location>
</feature>
<dbReference type="EMBL" id="JBHMQT010000035">
    <property type="protein sequence ID" value="MFC0863865.1"/>
    <property type="molecule type" value="Genomic_DNA"/>
</dbReference>
<dbReference type="GO" id="GO:0016787">
    <property type="term" value="F:hydrolase activity"/>
    <property type="evidence" value="ECO:0007669"/>
    <property type="project" value="UniProtKB-KW"/>
</dbReference>
<dbReference type="PANTHER" id="PTHR43433">
    <property type="entry name" value="HYDROLASE, ALPHA/BETA FOLD FAMILY PROTEIN"/>
    <property type="match status" value="1"/>
</dbReference>
<dbReference type="RefSeq" id="WP_394302002.1">
    <property type="nucleotide sequence ID" value="NZ_JBHMQT010000035.1"/>
</dbReference>
<gene>
    <name evidence="2" type="ORF">ACFHYQ_16290</name>
</gene>
<reference evidence="2 3" key="1">
    <citation type="submission" date="2024-09" db="EMBL/GenBank/DDBJ databases">
        <authorList>
            <person name="Sun Q."/>
            <person name="Mori K."/>
        </authorList>
    </citation>
    <scope>NUCLEOTIDE SEQUENCE [LARGE SCALE GENOMIC DNA]</scope>
    <source>
        <strain evidence="2 3">TBRC 1851</strain>
    </source>
</reference>
<dbReference type="SUPFAM" id="SSF53474">
    <property type="entry name" value="alpha/beta-Hydrolases"/>
    <property type="match status" value="1"/>
</dbReference>
<keyword evidence="2" id="KW-0378">Hydrolase</keyword>
<name>A0ABV6U5Z1_9ACTN</name>
<sequence length="261" mass="27367">MDVTSADGTTIAFDRTGSGPALILVQGGFSDRSHPIWTGMAAALEPHFTVYNYDRRGRGGSGDTLPYSVDREIEDIAAIIKHAGGEALVFGGSSGGALALEAAARGLAIGKLAVYEPPYIVDDSRQPIPHDFEAQLAGLMKEGRRGDVVERFMTQAAEVPGEMVAQMRNSPYWEGMEAVAHTLVYEAAVVGPGNALPKSRFASITVPTLVLTGENSAPWMGKGGAALAAAVPQGKHRIVEGQAHDASPEALAPPAIEFFKG</sequence>
<dbReference type="Gene3D" id="3.40.50.1820">
    <property type="entry name" value="alpha/beta hydrolase"/>
    <property type="match status" value="1"/>
</dbReference>